<gene>
    <name evidence="1" type="ORF">CONPUDRAFT_71128</name>
</gene>
<dbReference type="GeneID" id="19208899"/>
<proteinExistence type="predicted"/>
<dbReference type="RefSeq" id="XP_007765435.1">
    <property type="nucleotide sequence ID" value="XM_007767245.1"/>
</dbReference>
<accession>A0A5M3MZU7</accession>
<evidence type="ECO:0000313" key="2">
    <source>
        <dbReference type="Proteomes" id="UP000053558"/>
    </source>
</evidence>
<dbReference type="EMBL" id="JH711575">
    <property type="protein sequence ID" value="EIW84334.1"/>
    <property type="molecule type" value="Genomic_DNA"/>
</dbReference>
<sequence length="205" mass="23834">MNYRACHTHRSRPYPKFLLAPSALEQNKYSSMPTDELLSKLRLGRMDWSAIEDIASPQIDEKLRPNLPLHDQDSDLIDDIVRSLWYLLQSEPPFQTSIRVPVLVHYAKGWPVKIFIARYLHENRMRVHSAEHKDFMGHFLANVCTRNLLRYRNHLKDVGISKRDDISTLRSLTESGVETYEKWKDTVCMSPLEWEVLISAAVTSG</sequence>
<comment type="caution">
    <text evidence="1">The sequence shown here is derived from an EMBL/GenBank/DDBJ whole genome shotgun (WGS) entry which is preliminary data.</text>
</comment>
<protein>
    <submittedName>
        <fullName evidence="1">Uncharacterized protein</fullName>
    </submittedName>
</protein>
<dbReference type="Proteomes" id="UP000053558">
    <property type="component" value="Unassembled WGS sequence"/>
</dbReference>
<evidence type="ECO:0000313" key="1">
    <source>
        <dbReference type="EMBL" id="EIW84334.1"/>
    </source>
</evidence>
<dbReference type="AlphaFoldDB" id="A0A5M3MZU7"/>
<name>A0A5M3MZU7_CONPW</name>
<organism evidence="1 2">
    <name type="scientific">Coniophora puteana (strain RWD-64-598)</name>
    <name type="common">Brown rot fungus</name>
    <dbReference type="NCBI Taxonomy" id="741705"/>
    <lineage>
        <taxon>Eukaryota</taxon>
        <taxon>Fungi</taxon>
        <taxon>Dikarya</taxon>
        <taxon>Basidiomycota</taxon>
        <taxon>Agaricomycotina</taxon>
        <taxon>Agaricomycetes</taxon>
        <taxon>Agaricomycetidae</taxon>
        <taxon>Boletales</taxon>
        <taxon>Coniophorineae</taxon>
        <taxon>Coniophoraceae</taxon>
        <taxon>Coniophora</taxon>
    </lineage>
</organism>
<reference evidence="2" key="1">
    <citation type="journal article" date="2012" name="Science">
        <title>The Paleozoic origin of enzymatic lignin decomposition reconstructed from 31 fungal genomes.</title>
        <authorList>
            <person name="Floudas D."/>
            <person name="Binder M."/>
            <person name="Riley R."/>
            <person name="Barry K."/>
            <person name="Blanchette R.A."/>
            <person name="Henrissat B."/>
            <person name="Martinez A.T."/>
            <person name="Otillar R."/>
            <person name="Spatafora J.W."/>
            <person name="Yadav J.S."/>
            <person name="Aerts A."/>
            <person name="Benoit I."/>
            <person name="Boyd A."/>
            <person name="Carlson A."/>
            <person name="Copeland A."/>
            <person name="Coutinho P.M."/>
            <person name="de Vries R.P."/>
            <person name="Ferreira P."/>
            <person name="Findley K."/>
            <person name="Foster B."/>
            <person name="Gaskell J."/>
            <person name="Glotzer D."/>
            <person name="Gorecki P."/>
            <person name="Heitman J."/>
            <person name="Hesse C."/>
            <person name="Hori C."/>
            <person name="Igarashi K."/>
            <person name="Jurgens J.A."/>
            <person name="Kallen N."/>
            <person name="Kersten P."/>
            <person name="Kohler A."/>
            <person name="Kuees U."/>
            <person name="Kumar T.K.A."/>
            <person name="Kuo A."/>
            <person name="LaButti K."/>
            <person name="Larrondo L.F."/>
            <person name="Lindquist E."/>
            <person name="Ling A."/>
            <person name="Lombard V."/>
            <person name="Lucas S."/>
            <person name="Lundell T."/>
            <person name="Martin R."/>
            <person name="McLaughlin D.J."/>
            <person name="Morgenstern I."/>
            <person name="Morin E."/>
            <person name="Murat C."/>
            <person name="Nagy L.G."/>
            <person name="Nolan M."/>
            <person name="Ohm R.A."/>
            <person name="Patyshakuliyeva A."/>
            <person name="Rokas A."/>
            <person name="Ruiz-Duenas F.J."/>
            <person name="Sabat G."/>
            <person name="Salamov A."/>
            <person name="Samejima M."/>
            <person name="Schmutz J."/>
            <person name="Slot J.C."/>
            <person name="St John F."/>
            <person name="Stenlid J."/>
            <person name="Sun H."/>
            <person name="Sun S."/>
            <person name="Syed K."/>
            <person name="Tsang A."/>
            <person name="Wiebenga A."/>
            <person name="Young D."/>
            <person name="Pisabarro A."/>
            <person name="Eastwood D.C."/>
            <person name="Martin F."/>
            <person name="Cullen D."/>
            <person name="Grigoriev I.V."/>
            <person name="Hibbett D.S."/>
        </authorList>
    </citation>
    <scope>NUCLEOTIDE SEQUENCE [LARGE SCALE GENOMIC DNA]</scope>
    <source>
        <strain evidence="2">RWD-64-598 SS2</strain>
    </source>
</reference>
<dbReference type="KEGG" id="cput:CONPUDRAFT_71128"/>
<keyword evidence="2" id="KW-1185">Reference proteome</keyword>